<protein>
    <submittedName>
        <fullName evidence="1">Nucleotidyltransferase family protein</fullName>
    </submittedName>
</protein>
<dbReference type="Pfam" id="PF06042">
    <property type="entry name" value="NTP_transf_6"/>
    <property type="match status" value="1"/>
</dbReference>
<dbReference type="EMBL" id="CP122963">
    <property type="protein sequence ID" value="WGM61756.1"/>
    <property type="molecule type" value="Genomic_DNA"/>
</dbReference>
<evidence type="ECO:0000313" key="1">
    <source>
        <dbReference type="EMBL" id="WGM61756.1"/>
    </source>
</evidence>
<dbReference type="AlphaFoldDB" id="A0AAF0GZM4"/>
<sequence>MTLSFQGELESIVLASPLLAPIIDAWNTLALPDSWIAAGAIAQTIWNHKFGLPPAHGVADVDIIYFDPHDLTETGEAEHATRIRSILTDLPVRIDVKNEARVHIWYENKFGHRIVPYSSSTDAIESFPTTATAIGLRPERGRLQINAPFGLNDLMTGIVRPNKRQISQEIYKAKVERWIAIWSDLSVIAW</sequence>
<gene>
    <name evidence="1" type="ORF">CFBP5506_19250</name>
</gene>
<organism evidence="1 2">
    <name type="scientific">Agrobacterium tumefaciens</name>
    <dbReference type="NCBI Taxonomy" id="358"/>
    <lineage>
        <taxon>Bacteria</taxon>
        <taxon>Pseudomonadati</taxon>
        <taxon>Pseudomonadota</taxon>
        <taxon>Alphaproteobacteria</taxon>
        <taxon>Hyphomicrobiales</taxon>
        <taxon>Rhizobiaceae</taxon>
        <taxon>Rhizobium/Agrobacterium group</taxon>
        <taxon>Agrobacterium</taxon>
        <taxon>Agrobacterium tumefaciens complex</taxon>
    </lineage>
</organism>
<reference evidence="1" key="2">
    <citation type="submission" date="2023-04" db="EMBL/GenBank/DDBJ databases">
        <title>Complete genome sequence of Agrobacterium salinitolerans CFBP5506.</title>
        <authorList>
            <person name="Yen H.-C."/>
            <person name="Yan X.-H."/>
            <person name="Lai E.-M."/>
            <person name="Kuo C.-H."/>
        </authorList>
    </citation>
    <scope>NUCLEOTIDE SEQUENCE</scope>
    <source>
        <strain evidence="1">CFBP5506</strain>
    </source>
</reference>
<reference evidence="1" key="1">
    <citation type="submission" date="2019-04" db="EMBL/GenBank/DDBJ databases">
        <authorList>
            <person name="Chiang H.-Y."/>
            <person name="Huang Y.-Y."/>
            <person name="Chou L."/>
            <person name="Lai E.-M."/>
            <person name="Kuo C.-H."/>
        </authorList>
    </citation>
    <scope>NUCLEOTIDE SEQUENCE</scope>
    <source>
        <strain evidence="1">CFBP5506</strain>
    </source>
</reference>
<name>A0AAF0GZM4_AGRTU</name>
<dbReference type="InterPro" id="IPR009267">
    <property type="entry name" value="NTP_transf_6"/>
</dbReference>
<dbReference type="Proteomes" id="UP000305410">
    <property type="component" value="Chromosome Linear"/>
</dbReference>
<evidence type="ECO:0000313" key="2">
    <source>
        <dbReference type="Proteomes" id="UP000305410"/>
    </source>
</evidence>
<dbReference type="RefSeq" id="WP_162927600.1">
    <property type="nucleotide sequence ID" value="NZ_CP122963.1"/>
</dbReference>
<proteinExistence type="predicted"/>
<accession>A0AAF0GZM4</accession>
<dbReference type="PANTHER" id="PTHR39166:SF1">
    <property type="entry name" value="BLL1166 PROTEIN"/>
    <property type="match status" value="1"/>
</dbReference>
<dbReference type="PANTHER" id="PTHR39166">
    <property type="entry name" value="BLL1166 PROTEIN"/>
    <property type="match status" value="1"/>
</dbReference>